<comment type="caution">
    <text evidence="1">The sequence shown here is derived from an EMBL/GenBank/DDBJ whole genome shotgun (WGS) entry which is preliminary data.</text>
</comment>
<sequence length="180" mass="19002">MVAVEAAPKTGGNSSEFLGCEHRVLDGYFVQGATAWQVDIITLELPTNGRLLVKALRANESDQHPVVAEMKNQPLSDGKDLLTVHTIVPTERCSWRFVVDAPGFRLDYEPSASCTSADHKQSSVAYDGKLLPSAAAGQPSTCGSVPGVTSPVPATSDAMQSMSGLVIPLTVIGLLVQLLL</sequence>
<organism evidence="1 2">
    <name type="scientific">Pythium insidiosum</name>
    <name type="common">Pythiosis disease agent</name>
    <dbReference type="NCBI Taxonomy" id="114742"/>
    <lineage>
        <taxon>Eukaryota</taxon>
        <taxon>Sar</taxon>
        <taxon>Stramenopiles</taxon>
        <taxon>Oomycota</taxon>
        <taxon>Peronosporomycetes</taxon>
        <taxon>Pythiales</taxon>
        <taxon>Pythiaceae</taxon>
        <taxon>Pythium</taxon>
    </lineage>
</organism>
<proteinExistence type="predicted"/>
<dbReference type="AlphaFoldDB" id="A0AAD5LSI1"/>
<protein>
    <submittedName>
        <fullName evidence="1">Uncharacterized protein</fullName>
    </submittedName>
</protein>
<dbReference type="Proteomes" id="UP001209570">
    <property type="component" value="Unassembled WGS sequence"/>
</dbReference>
<evidence type="ECO:0000313" key="2">
    <source>
        <dbReference type="Proteomes" id="UP001209570"/>
    </source>
</evidence>
<dbReference type="EMBL" id="JAKCXM010000013">
    <property type="protein sequence ID" value="KAJ0408273.1"/>
    <property type="molecule type" value="Genomic_DNA"/>
</dbReference>
<name>A0AAD5LSI1_PYTIN</name>
<evidence type="ECO:0000313" key="1">
    <source>
        <dbReference type="EMBL" id="KAJ0408273.1"/>
    </source>
</evidence>
<accession>A0AAD5LSI1</accession>
<reference evidence="1" key="1">
    <citation type="submission" date="2021-12" db="EMBL/GenBank/DDBJ databases">
        <title>Prjna785345.</title>
        <authorList>
            <person name="Rujirawat T."/>
            <person name="Krajaejun T."/>
        </authorList>
    </citation>
    <scope>NUCLEOTIDE SEQUENCE</scope>
    <source>
        <strain evidence="1">Pi057C3</strain>
    </source>
</reference>
<keyword evidence="2" id="KW-1185">Reference proteome</keyword>
<gene>
    <name evidence="1" type="ORF">P43SY_004431</name>
</gene>